<evidence type="ECO:0000313" key="4">
    <source>
        <dbReference type="EMBL" id="SMH51523.1"/>
    </source>
</evidence>
<feature type="transmembrane region" description="Helical" evidence="1">
    <location>
        <begin position="176"/>
        <end position="196"/>
    </location>
</feature>
<dbReference type="RefSeq" id="WP_085466152.1">
    <property type="nucleotide sequence ID" value="NZ_FXBL01000004.1"/>
</dbReference>
<keyword evidence="5" id="KW-1185">Reference proteome</keyword>
<reference evidence="4 5" key="1">
    <citation type="submission" date="2017-04" db="EMBL/GenBank/DDBJ databases">
        <authorList>
            <person name="Afonso C.L."/>
            <person name="Miller P.J."/>
            <person name="Scott M.A."/>
            <person name="Spackman E."/>
            <person name="Goraichik I."/>
            <person name="Dimitrov K.M."/>
            <person name="Suarez D.L."/>
            <person name="Swayne D.E."/>
        </authorList>
    </citation>
    <scope>NUCLEOTIDE SEQUENCE [LARGE SCALE GENOMIC DNA]</scope>
    <source>
        <strain evidence="4 5">B5P</strain>
    </source>
</reference>
<feature type="transmembrane region" description="Helical" evidence="1">
    <location>
        <begin position="263"/>
        <end position="280"/>
    </location>
</feature>
<dbReference type="Gene3D" id="1.10.3730.20">
    <property type="match status" value="2"/>
</dbReference>
<feature type="transmembrane region" description="Helical" evidence="1">
    <location>
        <begin position="208"/>
        <end position="228"/>
    </location>
</feature>
<dbReference type="InterPro" id="IPR000620">
    <property type="entry name" value="EamA_dom"/>
</dbReference>
<dbReference type="GO" id="GO:0016020">
    <property type="term" value="C:membrane"/>
    <property type="evidence" value="ECO:0007669"/>
    <property type="project" value="InterPro"/>
</dbReference>
<dbReference type="EMBL" id="FXBL01000004">
    <property type="protein sequence ID" value="SMH51523.1"/>
    <property type="molecule type" value="Genomic_DNA"/>
</dbReference>
<organism evidence="4 5">
    <name type="scientific">Mesorhizobium australicum</name>
    <dbReference type="NCBI Taxonomy" id="536018"/>
    <lineage>
        <taxon>Bacteria</taxon>
        <taxon>Pseudomonadati</taxon>
        <taxon>Pseudomonadota</taxon>
        <taxon>Alphaproteobacteria</taxon>
        <taxon>Hyphomicrobiales</taxon>
        <taxon>Phyllobacteriaceae</taxon>
        <taxon>Mesorhizobium</taxon>
    </lineage>
</organism>
<feature type="domain" description="EamA" evidence="3">
    <location>
        <begin position="146"/>
        <end position="277"/>
    </location>
</feature>
<keyword evidence="1" id="KW-1133">Transmembrane helix</keyword>
<evidence type="ECO:0000259" key="3">
    <source>
        <dbReference type="Pfam" id="PF00892"/>
    </source>
</evidence>
<feature type="transmembrane region" description="Helical" evidence="1">
    <location>
        <begin position="33"/>
        <end position="51"/>
    </location>
</feature>
<evidence type="ECO:0000313" key="5">
    <source>
        <dbReference type="Proteomes" id="UP000193083"/>
    </source>
</evidence>
<feature type="signal peptide" evidence="2">
    <location>
        <begin position="1"/>
        <end position="17"/>
    </location>
</feature>
<evidence type="ECO:0000256" key="1">
    <source>
        <dbReference type="SAM" id="Phobius"/>
    </source>
</evidence>
<sequence length="281" mass="29551">MSLTVFLAVLAAAAAHASWNAMVKVRLDRFASMTLMFIGMGVFALPVLFLVPVPQGVTWLYILASMAFHTGYRWFLVKAYETGDLAQAYPLARGTAPLITTLGAALLLAELPGAVAMLGIGLLSLGTLAMSFKGGDPTAGFGRRTVTYALVTSLFVASYTLSDGAGARSAASATSYIAWLYVLDGLWCLTLALMLRGRRILTVMAPEWRTGALAGGLAAGSYWVAAWAFTQAPIAAVAALRESSILFAMLISVAVLREAITGWRVVAALLIVAGVVALRIG</sequence>
<proteinExistence type="predicted"/>
<dbReference type="OrthoDB" id="9783707at2"/>
<dbReference type="Pfam" id="PF00892">
    <property type="entry name" value="EamA"/>
    <property type="match status" value="2"/>
</dbReference>
<dbReference type="InterPro" id="IPR037185">
    <property type="entry name" value="EmrE-like"/>
</dbReference>
<feature type="transmembrane region" description="Helical" evidence="1">
    <location>
        <begin position="58"/>
        <end position="76"/>
    </location>
</feature>
<dbReference type="Proteomes" id="UP000193083">
    <property type="component" value="Unassembled WGS sequence"/>
</dbReference>
<dbReference type="AlphaFoldDB" id="A0A1X7PKK0"/>
<accession>A0A1X7PKK0</accession>
<name>A0A1X7PKK0_9HYPH</name>
<evidence type="ECO:0000256" key="2">
    <source>
        <dbReference type="SAM" id="SignalP"/>
    </source>
</evidence>
<protein>
    <submittedName>
        <fullName evidence="4">EamA-like transporter family protein</fullName>
    </submittedName>
</protein>
<dbReference type="SUPFAM" id="SSF103481">
    <property type="entry name" value="Multidrug resistance efflux transporter EmrE"/>
    <property type="match status" value="2"/>
</dbReference>
<feature type="transmembrane region" description="Helical" evidence="1">
    <location>
        <begin position="234"/>
        <end position="256"/>
    </location>
</feature>
<keyword evidence="1" id="KW-0472">Membrane</keyword>
<gene>
    <name evidence="4" type="ORF">SAMN02982922_4464</name>
</gene>
<feature type="chain" id="PRO_5012620670" evidence="2">
    <location>
        <begin position="18"/>
        <end position="281"/>
    </location>
</feature>
<feature type="transmembrane region" description="Helical" evidence="1">
    <location>
        <begin position="145"/>
        <end position="161"/>
    </location>
</feature>
<keyword evidence="1" id="KW-0812">Transmembrane</keyword>
<feature type="domain" description="EamA" evidence="3">
    <location>
        <begin position="6"/>
        <end position="131"/>
    </location>
</feature>
<feature type="transmembrane region" description="Helical" evidence="1">
    <location>
        <begin position="96"/>
        <end position="125"/>
    </location>
</feature>
<keyword evidence="2" id="KW-0732">Signal</keyword>